<dbReference type="EMBL" id="JAFBCL010000001">
    <property type="protein sequence ID" value="MBM7811385.1"/>
    <property type="molecule type" value="Genomic_DNA"/>
</dbReference>
<proteinExistence type="predicted"/>
<evidence type="ECO:0000313" key="2">
    <source>
        <dbReference type="EMBL" id="MBM7811385.1"/>
    </source>
</evidence>
<gene>
    <name evidence="2" type="ORF">JOE68_002250</name>
</gene>
<organism evidence="2 3">
    <name type="scientific">Saccharothrix algeriensis</name>
    <dbReference type="NCBI Taxonomy" id="173560"/>
    <lineage>
        <taxon>Bacteria</taxon>
        <taxon>Bacillati</taxon>
        <taxon>Actinomycetota</taxon>
        <taxon>Actinomycetes</taxon>
        <taxon>Pseudonocardiales</taxon>
        <taxon>Pseudonocardiaceae</taxon>
        <taxon>Saccharothrix</taxon>
    </lineage>
</organism>
<evidence type="ECO:0000256" key="1">
    <source>
        <dbReference type="SAM" id="MobiDB-lite"/>
    </source>
</evidence>
<name>A0ABS2S576_9PSEU</name>
<evidence type="ECO:0000313" key="3">
    <source>
        <dbReference type="Proteomes" id="UP001195724"/>
    </source>
</evidence>
<keyword evidence="3" id="KW-1185">Reference proteome</keyword>
<dbReference type="Proteomes" id="UP001195724">
    <property type="component" value="Unassembled WGS sequence"/>
</dbReference>
<sequence length="64" mass="6577">MPSKARSANTSTASWSSAWPTLAPSATVDPVDEVEVRPAGPGDVAAAGSSTPRRPWRATRGRSG</sequence>
<feature type="compositionally biased region" description="Low complexity" evidence="1">
    <location>
        <begin position="1"/>
        <end position="27"/>
    </location>
</feature>
<feature type="compositionally biased region" description="Basic residues" evidence="1">
    <location>
        <begin position="54"/>
        <end position="64"/>
    </location>
</feature>
<protein>
    <submittedName>
        <fullName evidence="2">Uncharacterized protein</fullName>
    </submittedName>
</protein>
<comment type="caution">
    <text evidence="2">The sequence shown here is derived from an EMBL/GenBank/DDBJ whole genome shotgun (WGS) entry which is preliminary data.</text>
</comment>
<dbReference type="RefSeq" id="WP_204846393.1">
    <property type="nucleotide sequence ID" value="NZ_JAFBCL010000001.1"/>
</dbReference>
<feature type="region of interest" description="Disordered" evidence="1">
    <location>
        <begin position="1"/>
        <end position="64"/>
    </location>
</feature>
<reference evidence="2 3" key="1">
    <citation type="submission" date="2021-01" db="EMBL/GenBank/DDBJ databases">
        <title>Sequencing the genomes of 1000 actinobacteria strains.</title>
        <authorList>
            <person name="Klenk H.-P."/>
        </authorList>
    </citation>
    <scope>NUCLEOTIDE SEQUENCE [LARGE SCALE GENOMIC DNA]</scope>
    <source>
        <strain evidence="2 3">DSM 44581</strain>
    </source>
</reference>
<accession>A0ABS2S576</accession>